<evidence type="ECO:0000256" key="4">
    <source>
        <dbReference type="ARBA" id="ARBA00023136"/>
    </source>
</evidence>
<gene>
    <name evidence="8" type="ORF">NCTC11190_01173</name>
</gene>
<evidence type="ECO:0000256" key="1">
    <source>
        <dbReference type="ARBA" id="ARBA00004141"/>
    </source>
</evidence>
<evidence type="ECO:0000313" key="8">
    <source>
        <dbReference type="EMBL" id="SUE33956.1"/>
    </source>
</evidence>
<protein>
    <submittedName>
        <fullName evidence="8">Lipid A core - O-antigen ligase and related enzymes</fullName>
    </submittedName>
</protein>
<feature type="transmembrane region" description="Helical" evidence="6">
    <location>
        <begin position="172"/>
        <end position="192"/>
    </location>
</feature>
<evidence type="ECO:0000256" key="3">
    <source>
        <dbReference type="ARBA" id="ARBA00022989"/>
    </source>
</evidence>
<dbReference type="PANTHER" id="PTHR37422:SF13">
    <property type="entry name" value="LIPOPOLYSACCHARIDE BIOSYNTHESIS PROTEIN PA4999-RELATED"/>
    <property type="match status" value="1"/>
</dbReference>
<name>A0A379MR64_9BACT</name>
<sequence>MLIASGAVYLIINYYCFDSIVPAKLVTVLSLLILYYDLRIILSVFPTLKRIAVNCLLVLAVIEAILGLVQLFGWYGSYHPLFKITGTFLNPGPYAGYLAVLAPLASYRLLKPAQYGGRAIAWAAVCAVTAILFATESRTAWIALGVALAVQVCRETDLSAKLRLVWKRHKMYCWGGIFLLICAIIAGSFAMYRMKPASADGRLLMWKISCRIITDNPWCGVGFGNFKGAFAEQQVANFSSDHRPLKEQYAAGSPDFAFNEPLQVGVELGLVGLGIFMAIICLTLKGLTEEKNGLLYTAIALLIFSLASYPFNLLPFSILGVFLSAVARQKNVVVSPVRWPYRIGEIAFVIIFMFHALVLRYGGRYYQAVRQWNLIQPAYLNGGQKSILPEYEKNKAFLLDESRFAAEYADCLYQAGYTKAAEKLMRSRMALFNAPESYILMARIYEAESDTAQAEAYFTKAMLHSPGRIYASYLLADFYCRYGRLSQGVNLARKTLDKRPKIISSRTKEIQRLLRHMIDNHMNVERQNES</sequence>
<dbReference type="Gene3D" id="1.25.40.10">
    <property type="entry name" value="Tetratricopeptide repeat domain"/>
    <property type="match status" value="1"/>
</dbReference>
<dbReference type="PANTHER" id="PTHR37422">
    <property type="entry name" value="TEICHURONIC ACID BIOSYNTHESIS PROTEIN TUAE"/>
    <property type="match status" value="1"/>
</dbReference>
<feature type="transmembrane region" description="Helical" evidence="6">
    <location>
        <begin position="20"/>
        <end position="39"/>
    </location>
</feature>
<dbReference type="SUPFAM" id="SSF48452">
    <property type="entry name" value="TPR-like"/>
    <property type="match status" value="1"/>
</dbReference>
<keyword evidence="9" id="KW-1185">Reference proteome</keyword>
<dbReference type="Pfam" id="PF04932">
    <property type="entry name" value="Wzy_C"/>
    <property type="match status" value="1"/>
</dbReference>
<feature type="domain" description="O-antigen ligase-related" evidence="7">
    <location>
        <begin position="125"/>
        <end position="277"/>
    </location>
</feature>
<dbReference type="AlphaFoldDB" id="A0A379MR64"/>
<feature type="transmembrane region" description="Helical" evidence="6">
    <location>
        <begin position="294"/>
        <end position="327"/>
    </location>
</feature>
<keyword evidence="5" id="KW-0802">TPR repeat</keyword>
<dbReference type="EMBL" id="UGVL01000001">
    <property type="protein sequence ID" value="SUE33956.1"/>
    <property type="molecule type" value="Genomic_DNA"/>
</dbReference>
<comment type="subcellular location">
    <subcellularLocation>
        <location evidence="1">Membrane</location>
        <topology evidence="1">Multi-pass membrane protein</topology>
    </subcellularLocation>
</comment>
<feature type="transmembrane region" description="Helical" evidence="6">
    <location>
        <begin position="268"/>
        <end position="287"/>
    </location>
</feature>
<feature type="repeat" description="TPR" evidence="5">
    <location>
        <begin position="435"/>
        <end position="468"/>
    </location>
</feature>
<dbReference type="Proteomes" id="UP000255233">
    <property type="component" value="Unassembled WGS sequence"/>
</dbReference>
<feature type="transmembrane region" description="Helical" evidence="6">
    <location>
        <begin position="51"/>
        <end position="74"/>
    </location>
</feature>
<evidence type="ECO:0000256" key="2">
    <source>
        <dbReference type="ARBA" id="ARBA00022692"/>
    </source>
</evidence>
<evidence type="ECO:0000259" key="7">
    <source>
        <dbReference type="Pfam" id="PF04932"/>
    </source>
</evidence>
<feature type="transmembrane region" description="Helical" evidence="6">
    <location>
        <begin position="339"/>
        <end position="361"/>
    </location>
</feature>
<evidence type="ECO:0000256" key="6">
    <source>
        <dbReference type="SAM" id="Phobius"/>
    </source>
</evidence>
<organism evidence="8 9">
    <name type="scientific">Rikenella microfusus</name>
    <dbReference type="NCBI Taxonomy" id="28139"/>
    <lineage>
        <taxon>Bacteria</taxon>
        <taxon>Pseudomonadati</taxon>
        <taxon>Bacteroidota</taxon>
        <taxon>Bacteroidia</taxon>
        <taxon>Bacteroidales</taxon>
        <taxon>Rikenellaceae</taxon>
        <taxon>Rikenella</taxon>
    </lineage>
</organism>
<keyword evidence="2 6" id="KW-0812">Transmembrane</keyword>
<keyword evidence="4 6" id="KW-0472">Membrane</keyword>
<dbReference type="GO" id="GO:0016874">
    <property type="term" value="F:ligase activity"/>
    <property type="evidence" value="ECO:0007669"/>
    <property type="project" value="UniProtKB-KW"/>
</dbReference>
<dbReference type="STRING" id="880526.GCA_000427365_00272"/>
<accession>A0A379MR64</accession>
<dbReference type="InterPro" id="IPR011990">
    <property type="entry name" value="TPR-like_helical_dom_sf"/>
</dbReference>
<feature type="transmembrane region" description="Helical" evidence="6">
    <location>
        <begin position="94"/>
        <end position="110"/>
    </location>
</feature>
<dbReference type="InterPro" id="IPR051533">
    <property type="entry name" value="WaaL-like"/>
</dbReference>
<evidence type="ECO:0000313" key="9">
    <source>
        <dbReference type="Proteomes" id="UP000255233"/>
    </source>
</evidence>
<keyword evidence="3 6" id="KW-1133">Transmembrane helix</keyword>
<evidence type="ECO:0000256" key="5">
    <source>
        <dbReference type="PROSITE-ProRule" id="PRU00339"/>
    </source>
</evidence>
<dbReference type="GO" id="GO:0016020">
    <property type="term" value="C:membrane"/>
    <property type="evidence" value="ECO:0007669"/>
    <property type="project" value="UniProtKB-SubCell"/>
</dbReference>
<keyword evidence="8" id="KW-0436">Ligase</keyword>
<proteinExistence type="predicted"/>
<reference evidence="8 9" key="1">
    <citation type="submission" date="2018-06" db="EMBL/GenBank/DDBJ databases">
        <authorList>
            <consortium name="Pathogen Informatics"/>
            <person name="Doyle S."/>
        </authorList>
    </citation>
    <scope>NUCLEOTIDE SEQUENCE [LARGE SCALE GENOMIC DNA]</scope>
    <source>
        <strain evidence="8 9">NCTC11190</strain>
    </source>
</reference>
<dbReference type="InterPro" id="IPR019734">
    <property type="entry name" value="TPR_rpt"/>
</dbReference>
<dbReference type="InterPro" id="IPR007016">
    <property type="entry name" value="O-antigen_ligase-rel_domated"/>
</dbReference>
<dbReference type="PROSITE" id="PS50005">
    <property type="entry name" value="TPR"/>
    <property type="match status" value="1"/>
</dbReference>